<keyword evidence="2" id="KW-1185">Reference proteome</keyword>
<sequence length="490" mass="54650">MTLISAKEVAKHNTRQDCWVIIHGKVYDVTKFLPEHPGGVKVILDQAGKDATAAFDPIHPQDIIKMYLPPEAFLGEIDPATIVKHTKKETEEEKRRQQLIKNKPALSEMLNLYDFEAVASQVLTPEAWAYYSSGADDEITLRENHNAFQRIWFRPRVMIDVTHINMSTKILGYNSSFPLYITATALGKLGHPEGEVVLTRAAYSHEIIQMVPTLSSCSMDDISNSRGKGQILFFQLYVNRNKDITKNVVQSAEAKGCKALFITVDAPQLGRREKDMRMKFVNAPPEVQDEKDLNRDQGAARAISSFIDTSLNWNDLKWFRSITSMPIVLKGIQTLEDAILAVEYGCDGIVLSNHGGRQLDLSRSGIEILPEVVEGLKKRGLLNKVEIYVDGGIRRGTDILKAIALGAKAVGIGRPLLYAMSSYGQAGVERALQLLKDEVAIGMRLLGANTLADIKPEMVDIKDLTTHIYTPKDYLNSSVYNRLALKRSKL</sequence>
<organism evidence="1 2">
    <name type="scientific">Scutellospora calospora</name>
    <dbReference type="NCBI Taxonomy" id="85575"/>
    <lineage>
        <taxon>Eukaryota</taxon>
        <taxon>Fungi</taxon>
        <taxon>Fungi incertae sedis</taxon>
        <taxon>Mucoromycota</taxon>
        <taxon>Glomeromycotina</taxon>
        <taxon>Glomeromycetes</taxon>
        <taxon>Diversisporales</taxon>
        <taxon>Gigasporaceae</taxon>
        <taxon>Scutellospora</taxon>
    </lineage>
</organism>
<name>A0ACA9JTX0_9GLOM</name>
<proteinExistence type="predicted"/>
<reference evidence="1" key="1">
    <citation type="submission" date="2021-06" db="EMBL/GenBank/DDBJ databases">
        <authorList>
            <person name="Kallberg Y."/>
            <person name="Tangrot J."/>
            <person name="Rosling A."/>
        </authorList>
    </citation>
    <scope>NUCLEOTIDE SEQUENCE</scope>
    <source>
        <strain evidence="1">AU212A</strain>
    </source>
</reference>
<evidence type="ECO:0000313" key="2">
    <source>
        <dbReference type="Proteomes" id="UP000789860"/>
    </source>
</evidence>
<dbReference type="Proteomes" id="UP000789860">
    <property type="component" value="Unassembled WGS sequence"/>
</dbReference>
<accession>A0ACA9JTX0</accession>
<gene>
    <name evidence="1" type="ORF">SCALOS_LOCUS88</name>
</gene>
<evidence type="ECO:0000313" key="1">
    <source>
        <dbReference type="EMBL" id="CAG8434507.1"/>
    </source>
</evidence>
<protein>
    <submittedName>
        <fullName evidence="1">673_t:CDS:1</fullName>
    </submittedName>
</protein>
<dbReference type="EMBL" id="CAJVPM010000023">
    <property type="protein sequence ID" value="CAG8434507.1"/>
    <property type="molecule type" value="Genomic_DNA"/>
</dbReference>
<comment type="caution">
    <text evidence="1">The sequence shown here is derived from an EMBL/GenBank/DDBJ whole genome shotgun (WGS) entry which is preliminary data.</text>
</comment>